<gene>
    <name evidence="4" type="ORF">CAEBREN_28111</name>
</gene>
<dbReference type="SUPFAM" id="SSF57196">
    <property type="entry name" value="EGF/Laminin"/>
    <property type="match status" value="1"/>
</dbReference>
<dbReference type="InterPro" id="IPR000742">
    <property type="entry name" value="EGF"/>
</dbReference>
<dbReference type="eggNOG" id="KOG1217">
    <property type="taxonomic scope" value="Eukaryota"/>
</dbReference>
<evidence type="ECO:0000259" key="3">
    <source>
        <dbReference type="PROSITE" id="PS50026"/>
    </source>
</evidence>
<sequence length="196" mass="21957">MGFLIPILFAATILIPSIHSLHAGTCLDLVCGHHGHCHRGPTNGTYWCRCDEGYGGLFCELKCDLNCDTSHQKCVFNENQKPLCVCKGEHCHKNMWYLHNAIHHFLLHHKVGNRFFFLRAEKRKKRGAVVVTFPVFPREPKTPPSLIFRPFGHPMLHPPNEIPRVVSAAPPLADCDTNGNILLPSKLDCSIGYGGK</sequence>
<keyword evidence="5" id="KW-1185">Reference proteome</keyword>
<dbReference type="OrthoDB" id="337038at2759"/>
<dbReference type="Pfam" id="PF00008">
    <property type="entry name" value="EGF"/>
    <property type="match status" value="1"/>
</dbReference>
<evidence type="ECO:0000313" key="5">
    <source>
        <dbReference type="Proteomes" id="UP000008068"/>
    </source>
</evidence>
<keyword evidence="1" id="KW-0245">EGF-like domain</keyword>
<dbReference type="STRING" id="135651.G0NB09"/>
<keyword evidence="2" id="KW-0732">Signal</keyword>
<dbReference type="PROSITE" id="PS00022">
    <property type="entry name" value="EGF_1"/>
    <property type="match status" value="1"/>
</dbReference>
<dbReference type="HOGENOM" id="CLU_1391354_0_0_1"/>
<organism evidence="5">
    <name type="scientific">Caenorhabditis brenneri</name>
    <name type="common">Nematode worm</name>
    <dbReference type="NCBI Taxonomy" id="135651"/>
    <lineage>
        <taxon>Eukaryota</taxon>
        <taxon>Metazoa</taxon>
        <taxon>Ecdysozoa</taxon>
        <taxon>Nematoda</taxon>
        <taxon>Chromadorea</taxon>
        <taxon>Rhabditida</taxon>
        <taxon>Rhabditina</taxon>
        <taxon>Rhabditomorpha</taxon>
        <taxon>Rhabditoidea</taxon>
        <taxon>Rhabditidae</taxon>
        <taxon>Peloderinae</taxon>
        <taxon>Caenorhabditis</taxon>
    </lineage>
</organism>
<accession>G0NB09</accession>
<dbReference type="Proteomes" id="UP000008068">
    <property type="component" value="Unassembled WGS sequence"/>
</dbReference>
<feature type="chain" id="PRO_5003405487" description="EGF-like domain-containing protein" evidence="2">
    <location>
        <begin position="21"/>
        <end position="196"/>
    </location>
</feature>
<dbReference type="PROSITE" id="PS50026">
    <property type="entry name" value="EGF_3"/>
    <property type="match status" value="1"/>
</dbReference>
<dbReference type="AlphaFoldDB" id="G0NB09"/>
<dbReference type="EMBL" id="GL379856">
    <property type="protein sequence ID" value="EGT56743.1"/>
    <property type="molecule type" value="Genomic_DNA"/>
</dbReference>
<comment type="caution">
    <text evidence="1">Lacks conserved residue(s) required for the propagation of feature annotation.</text>
</comment>
<dbReference type="SMART" id="SM00181">
    <property type="entry name" value="EGF"/>
    <property type="match status" value="1"/>
</dbReference>
<reference evidence="5" key="1">
    <citation type="submission" date="2011-07" db="EMBL/GenBank/DDBJ databases">
        <authorList>
            <consortium name="Caenorhabditis brenneri Sequencing and Analysis Consortium"/>
            <person name="Wilson R.K."/>
        </authorList>
    </citation>
    <scope>NUCLEOTIDE SEQUENCE [LARGE SCALE GENOMIC DNA]</scope>
    <source>
        <strain evidence="5">PB2801</strain>
    </source>
</reference>
<evidence type="ECO:0000256" key="1">
    <source>
        <dbReference type="PROSITE-ProRule" id="PRU00076"/>
    </source>
</evidence>
<keyword evidence="1" id="KW-1015">Disulfide bond</keyword>
<evidence type="ECO:0000313" key="4">
    <source>
        <dbReference type="EMBL" id="EGT56743.1"/>
    </source>
</evidence>
<feature type="domain" description="EGF-like" evidence="3">
    <location>
        <begin position="22"/>
        <end position="60"/>
    </location>
</feature>
<feature type="disulfide bond" evidence="1">
    <location>
        <begin position="31"/>
        <end position="48"/>
    </location>
</feature>
<feature type="disulfide bond" evidence="1">
    <location>
        <begin position="50"/>
        <end position="59"/>
    </location>
</feature>
<protein>
    <recommendedName>
        <fullName evidence="3">EGF-like domain-containing protein</fullName>
    </recommendedName>
</protein>
<proteinExistence type="predicted"/>
<dbReference type="InParanoid" id="G0NB09"/>
<feature type="signal peptide" evidence="2">
    <location>
        <begin position="1"/>
        <end position="20"/>
    </location>
</feature>
<evidence type="ECO:0000256" key="2">
    <source>
        <dbReference type="SAM" id="SignalP"/>
    </source>
</evidence>
<name>G0NB09_CAEBE</name>
<dbReference type="Gene3D" id="2.10.25.10">
    <property type="entry name" value="Laminin"/>
    <property type="match status" value="1"/>
</dbReference>